<dbReference type="Proteomes" id="UP000305401">
    <property type="component" value="Unassembled WGS sequence"/>
</dbReference>
<accession>A0AC61S4S7</accession>
<evidence type="ECO:0000313" key="1">
    <source>
        <dbReference type="EMBL" id="THG46825.1"/>
    </source>
</evidence>
<gene>
    <name evidence="1" type="ORF">E5990_08065</name>
</gene>
<keyword evidence="1" id="KW-0456">Lyase</keyword>
<evidence type="ECO:0000313" key="2">
    <source>
        <dbReference type="Proteomes" id="UP000305401"/>
    </source>
</evidence>
<comment type="caution">
    <text evidence="1">The sequence shown here is derived from an EMBL/GenBank/DDBJ whole genome shotgun (WGS) entry which is preliminary data.</text>
</comment>
<name>A0AC61S4S7_9BACT</name>
<keyword evidence="2" id="KW-1185">Reference proteome</keyword>
<sequence>MKVKIHREGLNILIILLLMLLVLNIPAWLFIRPVEIPVVFSTLSGITYLLVLNFFRSPKRTYTGKRTPETVVASADGKVVALEETFEDEFLHCRCIQLSIFMSVLNVHANWYPVDGEVLYVTHHNGRFLSAYLPKASTDNERSTVAIKAKCGSTILMRQIAGALARRIVTYACVGDEAAIDNHMGFIKFGSRVDLYLPLGTEILVKLGDHTTGGITEVARLPKSNSQTEA</sequence>
<dbReference type="EC" id="4.1.1.65" evidence="1"/>
<reference evidence="1" key="1">
    <citation type="submission" date="2019-04" db="EMBL/GenBank/DDBJ databases">
        <title>Microbes associate with the intestines of laboratory mice.</title>
        <authorList>
            <person name="Navarre W."/>
            <person name="Wong E."/>
            <person name="Huang K.C."/>
            <person name="Tropini C."/>
            <person name="Ng K."/>
            <person name="Yu B."/>
        </authorList>
    </citation>
    <scope>NUCLEOTIDE SEQUENCE</scope>
    <source>
        <strain evidence="1">NM86_A22</strain>
    </source>
</reference>
<dbReference type="EMBL" id="SSTG01000103">
    <property type="protein sequence ID" value="THG46825.1"/>
    <property type="molecule type" value="Genomic_DNA"/>
</dbReference>
<proteinExistence type="predicted"/>
<organism evidence="1 2">
    <name type="scientific">Muribaculum caecicola</name>
    <dbReference type="NCBI Taxonomy" id="3038144"/>
    <lineage>
        <taxon>Bacteria</taxon>
        <taxon>Pseudomonadati</taxon>
        <taxon>Bacteroidota</taxon>
        <taxon>Bacteroidia</taxon>
        <taxon>Bacteroidales</taxon>
        <taxon>Muribaculaceae</taxon>
        <taxon>Muribaculum</taxon>
    </lineage>
</organism>
<protein>
    <submittedName>
        <fullName evidence="1">Phosphatidylserine decarboxylase family protein</fullName>
        <ecNumber evidence="1">4.1.1.65</ecNumber>
    </submittedName>
</protein>